<evidence type="ECO:0000313" key="2">
    <source>
        <dbReference type="WBParaSite" id="scaffold7395_cov180.g11975"/>
    </source>
</evidence>
<dbReference type="AlphaFoldDB" id="A0A915N5W1"/>
<keyword evidence="1" id="KW-1185">Reference proteome</keyword>
<accession>A0A915N5W1</accession>
<dbReference type="Proteomes" id="UP000887561">
    <property type="component" value="Unplaced"/>
</dbReference>
<dbReference type="WBParaSite" id="scaffold7395_cov180.g11975">
    <property type="protein sequence ID" value="scaffold7395_cov180.g11975"/>
    <property type="gene ID" value="scaffold7395_cov180.g11975"/>
</dbReference>
<proteinExistence type="predicted"/>
<name>A0A915N5W1_MELJA</name>
<evidence type="ECO:0000313" key="1">
    <source>
        <dbReference type="Proteomes" id="UP000887561"/>
    </source>
</evidence>
<reference evidence="2" key="1">
    <citation type="submission" date="2022-11" db="UniProtKB">
        <authorList>
            <consortium name="WormBaseParasite"/>
        </authorList>
    </citation>
    <scope>IDENTIFICATION</scope>
</reference>
<protein>
    <submittedName>
        <fullName evidence="2">Uncharacterized protein</fullName>
    </submittedName>
</protein>
<sequence length="295" mass="33920">MSPTCRKNWSSCQQSEVSEELNAMANRYFKFVKYAEKLEEYAKKLKFGGRGPHCWKYVATDCEMSNKRKKQHKNILGNSENILSTSQNILRPLVPRGSSVSFDPEEKMLEEKVAVCAYYYSLLCEKDISEYSSQQLAEELDAFNNHYIKLVKYVEKLEKSMVKHAEKLEESKIGGRGHHCDVFKYVATDYEISEQEAQQKIDWANGRECSTSMTTGSGRGGGSELLEMALSLLEVDEDQQLTIKGTKLTLMGRFKRTGDQRMAAFEEMLRHRLLLNFMDDEGHDGQLLEEDQEEK</sequence>
<organism evidence="1 2">
    <name type="scientific">Meloidogyne javanica</name>
    <name type="common">Root-knot nematode worm</name>
    <dbReference type="NCBI Taxonomy" id="6303"/>
    <lineage>
        <taxon>Eukaryota</taxon>
        <taxon>Metazoa</taxon>
        <taxon>Ecdysozoa</taxon>
        <taxon>Nematoda</taxon>
        <taxon>Chromadorea</taxon>
        <taxon>Rhabditida</taxon>
        <taxon>Tylenchina</taxon>
        <taxon>Tylenchomorpha</taxon>
        <taxon>Tylenchoidea</taxon>
        <taxon>Meloidogynidae</taxon>
        <taxon>Meloidogyninae</taxon>
        <taxon>Meloidogyne</taxon>
        <taxon>Meloidogyne incognita group</taxon>
    </lineage>
</organism>